<dbReference type="AlphaFoldDB" id="A0A370C8M5"/>
<name>A0A370C8M5_ASPNG</name>
<sequence length="266" mass="29633">MWLSAPSSRQFNDFFEGTQPILGPYRDVRGNPITQWGQLVKRQIIASESNGEPNYRETMVTRVVLALHLNHFTLQQPVRVEGCRTDTRLKWSPSDAYHTHTFIVVGGDKGFVIHSPGSFDVVLIAATPVSSTVETRRTMWSFPLRGSIALVIMGQEVETYKWTNCRYRMQQRRTSDVGSASEMRVRKCGSRRSKAVRHNGIVIPHGQGQSTIYIAAVISENESPSSDPGKRTVEVVLFSPSLLAKFSGVLDAPRSNQELPSGSKDA</sequence>
<evidence type="ECO:0000313" key="2">
    <source>
        <dbReference type="Proteomes" id="UP000253845"/>
    </source>
</evidence>
<accession>A0A370C8M5</accession>
<organism evidence="1 2">
    <name type="scientific">Aspergillus niger ATCC 13496</name>
    <dbReference type="NCBI Taxonomy" id="1353008"/>
    <lineage>
        <taxon>Eukaryota</taxon>
        <taxon>Fungi</taxon>
        <taxon>Dikarya</taxon>
        <taxon>Ascomycota</taxon>
        <taxon>Pezizomycotina</taxon>
        <taxon>Eurotiomycetes</taxon>
        <taxon>Eurotiomycetidae</taxon>
        <taxon>Eurotiales</taxon>
        <taxon>Aspergillaceae</taxon>
        <taxon>Aspergillus</taxon>
        <taxon>Aspergillus subgen. Circumdati</taxon>
    </lineage>
</organism>
<dbReference type="VEuPathDB" id="FungiDB:M747DRAFT_232617"/>
<reference evidence="1 2" key="1">
    <citation type="submission" date="2018-07" db="EMBL/GenBank/DDBJ databases">
        <title>Section-level genome sequencing of Aspergillus section Nigri to investigate inter- and intra-species variation.</title>
        <authorList>
            <consortium name="DOE Joint Genome Institute"/>
            <person name="Vesth T.C."/>
            <person name="Nybo J.L."/>
            <person name="Theobald S."/>
            <person name="Frisvad J.C."/>
            <person name="Larsen T.O."/>
            <person name="Nielsen K.F."/>
            <person name="Hoof J.B."/>
            <person name="Brandl J."/>
            <person name="Salamov A."/>
            <person name="Riley R."/>
            <person name="Gladden J.M."/>
            <person name="Phatale P."/>
            <person name="Nielsen M.T."/>
            <person name="Lyhne E.K."/>
            <person name="Kogle M.E."/>
            <person name="Strasser K."/>
            <person name="McDonnell E."/>
            <person name="Barry K."/>
            <person name="Clum A."/>
            <person name="Chen C."/>
            <person name="Nolan M."/>
            <person name="Sandor L."/>
            <person name="Kuo A."/>
            <person name="Lipzen A."/>
            <person name="Hainaut M."/>
            <person name="Drula E."/>
            <person name="Tsang A."/>
            <person name="Magnuson J.K."/>
            <person name="Henrissat B."/>
            <person name="Wiebenga A."/>
            <person name="Simmons B.A."/>
            <person name="Makela M.R."/>
            <person name="De vries R.P."/>
            <person name="Grigoriev I.V."/>
            <person name="Mortensen U.H."/>
            <person name="Baker S.E."/>
            <person name="Andersen M.R."/>
        </authorList>
    </citation>
    <scope>NUCLEOTIDE SEQUENCE [LARGE SCALE GENOMIC DNA]</scope>
    <source>
        <strain evidence="1 2">ATCC 13496</strain>
    </source>
</reference>
<evidence type="ECO:0000313" key="1">
    <source>
        <dbReference type="EMBL" id="RDH22926.1"/>
    </source>
</evidence>
<dbReference type="Proteomes" id="UP000253845">
    <property type="component" value="Unassembled WGS sequence"/>
</dbReference>
<dbReference type="EMBL" id="KZ851906">
    <property type="protein sequence ID" value="RDH22926.1"/>
    <property type="molecule type" value="Genomic_DNA"/>
</dbReference>
<proteinExistence type="predicted"/>
<gene>
    <name evidence="1" type="ORF">M747DRAFT_232617</name>
</gene>
<protein>
    <submittedName>
        <fullName evidence="1">Uncharacterized protein</fullName>
    </submittedName>
</protein>